<dbReference type="InterPro" id="IPR012902">
    <property type="entry name" value="N_methyl_site"/>
</dbReference>
<dbReference type="InterPro" id="IPR010055">
    <property type="entry name" value="T2SS_protein-GspJ"/>
</dbReference>
<gene>
    <name evidence="11" type="primary">gspJ</name>
    <name evidence="11" type="ORF">JQC93_14655</name>
</gene>
<evidence type="ECO:0000313" key="12">
    <source>
        <dbReference type="Proteomes" id="UP000809621"/>
    </source>
</evidence>
<dbReference type="RefSeq" id="WP_205159164.1">
    <property type="nucleotide sequence ID" value="NZ_JAFEUM010000006.1"/>
</dbReference>
<dbReference type="Pfam" id="PF11612">
    <property type="entry name" value="T2SSJ"/>
    <property type="match status" value="1"/>
</dbReference>
<dbReference type="PROSITE" id="PS00409">
    <property type="entry name" value="PROKAR_NTER_METHYL"/>
    <property type="match status" value="1"/>
</dbReference>
<reference evidence="11 12" key="1">
    <citation type="submission" date="2021-02" db="EMBL/GenBank/DDBJ databases">
        <authorList>
            <person name="Park J.-S."/>
        </authorList>
    </citation>
    <scope>NUCLEOTIDE SEQUENCE [LARGE SCALE GENOMIC DNA]</scope>
    <source>
        <strain evidence="11 12">188UL20-2</strain>
    </source>
</reference>
<dbReference type="NCBIfam" id="TIGR01711">
    <property type="entry name" value="gspJ"/>
    <property type="match status" value="1"/>
</dbReference>
<keyword evidence="12" id="KW-1185">Reference proteome</keyword>
<organism evidence="11 12">
    <name type="scientific">Vibrio ulleungensis</name>
    <dbReference type="NCBI Taxonomy" id="2807619"/>
    <lineage>
        <taxon>Bacteria</taxon>
        <taxon>Pseudomonadati</taxon>
        <taxon>Pseudomonadota</taxon>
        <taxon>Gammaproteobacteria</taxon>
        <taxon>Vibrionales</taxon>
        <taxon>Vibrionaceae</taxon>
        <taxon>Vibrio</taxon>
    </lineage>
</organism>
<dbReference type="PANTHER" id="PTHR39583">
    <property type="entry name" value="TYPE II SECRETION SYSTEM PROTEIN J-RELATED"/>
    <property type="match status" value="1"/>
</dbReference>
<sequence length="221" mass="25487">MSRRKLTHRIHLKRGFTLIEVLVAIAVFASLSVAAYTVLNQVQRSNAQSMSTVSDLQAFQKAWSMIDSDFRQMALRQWRHEGESPSEYLLAWGPGILESENNGVMFTRLGYSNPMSQLPRGEVTKVGYRVKDQALQRVWWRYPDTSVSEPAIERTLLKNVESFELQFYNGSEWLNEWAVKFELPYAVKMTLELEKWGTIERLYLVTQGRVDTAASAEEDNQ</sequence>
<proteinExistence type="inferred from homology"/>
<dbReference type="Pfam" id="PF07963">
    <property type="entry name" value="N_methyl"/>
    <property type="match status" value="1"/>
</dbReference>
<comment type="similarity">
    <text evidence="2">Belongs to the GSP J family.</text>
</comment>
<dbReference type="Gene3D" id="3.10.610.10">
    <property type="entry name" value="GSPII I/J protein-like"/>
    <property type="match status" value="1"/>
</dbReference>
<dbReference type="Proteomes" id="UP000809621">
    <property type="component" value="Unassembled WGS sequence"/>
</dbReference>
<keyword evidence="8 10" id="KW-1133">Transmembrane helix</keyword>
<evidence type="ECO:0000256" key="3">
    <source>
        <dbReference type="ARBA" id="ARBA00021539"/>
    </source>
</evidence>
<evidence type="ECO:0000256" key="9">
    <source>
        <dbReference type="ARBA" id="ARBA00023136"/>
    </source>
</evidence>
<dbReference type="InterPro" id="IPR051621">
    <property type="entry name" value="T2SS_protein_J"/>
</dbReference>
<keyword evidence="5" id="KW-0488">Methylation</keyword>
<evidence type="ECO:0000256" key="10">
    <source>
        <dbReference type="SAM" id="Phobius"/>
    </source>
</evidence>
<keyword evidence="4" id="KW-1003">Cell membrane</keyword>
<dbReference type="PANTHER" id="PTHR39583:SF2">
    <property type="entry name" value="TYPE II SECRETION SYSTEM PROTEIN J"/>
    <property type="match status" value="1"/>
</dbReference>
<dbReference type="Gene3D" id="2.10.70.20">
    <property type="entry name" value="gspk-gspi-gspj complex like domains"/>
    <property type="match status" value="1"/>
</dbReference>
<comment type="caution">
    <text evidence="11">The sequence shown here is derived from an EMBL/GenBank/DDBJ whole genome shotgun (WGS) entry which is preliminary data.</text>
</comment>
<dbReference type="NCBIfam" id="TIGR02532">
    <property type="entry name" value="IV_pilin_GFxxxE"/>
    <property type="match status" value="1"/>
</dbReference>
<evidence type="ECO:0000256" key="1">
    <source>
        <dbReference type="ARBA" id="ARBA00004377"/>
    </source>
</evidence>
<name>A0ABS2HNM3_9VIBR</name>
<keyword evidence="6" id="KW-0997">Cell inner membrane</keyword>
<evidence type="ECO:0000313" key="11">
    <source>
        <dbReference type="EMBL" id="MBM7037649.1"/>
    </source>
</evidence>
<keyword evidence="9 10" id="KW-0472">Membrane</keyword>
<feature type="transmembrane region" description="Helical" evidence="10">
    <location>
        <begin position="21"/>
        <end position="39"/>
    </location>
</feature>
<keyword evidence="7 10" id="KW-0812">Transmembrane</keyword>
<evidence type="ECO:0000256" key="8">
    <source>
        <dbReference type="ARBA" id="ARBA00022989"/>
    </source>
</evidence>
<comment type="subcellular location">
    <subcellularLocation>
        <location evidence="1">Cell inner membrane</location>
        <topology evidence="1">Single-pass membrane protein</topology>
    </subcellularLocation>
</comment>
<accession>A0ABS2HNM3</accession>
<evidence type="ECO:0000256" key="6">
    <source>
        <dbReference type="ARBA" id="ARBA00022519"/>
    </source>
</evidence>
<protein>
    <recommendedName>
        <fullName evidence="3">Type II secretion system protein J</fullName>
    </recommendedName>
</protein>
<evidence type="ECO:0000256" key="7">
    <source>
        <dbReference type="ARBA" id="ARBA00022692"/>
    </source>
</evidence>
<evidence type="ECO:0000256" key="4">
    <source>
        <dbReference type="ARBA" id="ARBA00022475"/>
    </source>
</evidence>
<evidence type="ECO:0000256" key="5">
    <source>
        <dbReference type="ARBA" id="ARBA00022481"/>
    </source>
</evidence>
<evidence type="ECO:0000256" key="2">
    <source>
        <dbReference type="ARBA" id="ARBA00011084"/>
    </source>
</evidence>
<dbReference type="SUPFAM" id="SSF54523">
    <property type="entry name" value="Pili subunits"/>
    <property type="match status" value="1"/>
</dbReference>
<dbReference type="EMBL" id="JAFEUM010000006">
    <property type="protein sequence ID" value="MBM7037649.1"/>
    <property type="molecule type" value="Genomic_DNA"/>
</dbReference>
<dbReference type="InterPro" id="IPR045584">
    <property type="entry name" value="Pilin-like"/>
</dbReference>